<dbReference type="AlphaFoldDB" id="A0A4R0GJ68"/>
<gene>
    <name evidence="1" type="ORF">E0H26_11690</name>
</gene>
<accession>A0A4R0GJ68</accession>
<sequence length="68" mass="7496">MIAEYLVVATDEVLDTITVTGDQVEYATGAAKAVVAMESRRRKVSQAEAARQLAEGWANGYLQIRRRP</sequence>
<comment type="caution">
    <text evidence="1">The sequence shown here is derived from an EMBL/GenBank/DDBJ whole genome shotgun (WGS) entry which is preliminary data.</text>
</comment>
<keyword evidence="2" id="KW-1185">Reference proteome</keyword>
<dbReference type="RefSeq" id="WP_131303621.1">
    <property type="nucleotide sequence ID" value="NZ_SJJR01000006.1"/>
</dbReference>
<reference evidence="1 2" key="1">
    <citation type="submission" date="2019-02" db="EMBL/GenBank/DDBJ databases">
        <title>Jishengella sp. nov., isolated from a root of Zingiber montanum.</title>
        <authorList>
            <person name="Kuncharoen N."/>
            <person name="Kudo T."/>
            <person name="Masahiro Y."/>
            <person name="Ohkuma M."/>
            <person name="Tanasupawat S."/>
        </authorList>
    </citation>
    <scope>NUCLEOTIDE SEQUENCE [LARGE SCALE GENOMIC DNA]</scope>
    <source>
        <strain evidence="1 2">PLAI 1-1</strain>
    </source>
</reference>
<protein>
    <submittedName>
        <fullName evidence="1">Uncharacterized protein</fullName>
    </submittedName>
</protein>
<name>A0A4R0GJ68_9ACTN</name>
<evidence type="ECO:0000313" key="2">
    <source>
        <dbReference type="Proteomes" id="UP000292274"/>
    </source>
</evidence>
<dbReference type="EMBL" id="SJJR01000006">
    <property type="protein sequence ID" value="TCB97574.1"/>
    <property type="molecule type" value="Genomic_DNA"/>
</dbReference>
<dbReference type="Proteomes" id="UP000292274">
    <property type="component" value="Unassembled WGS sequence"/>
</dbReference>
<organism evidence="1 2">
    <name type="scientific">Micromonospora zingiberis</name>
    <dbReference type="NCBI Taxonomy" id="2053011"/>
    <lineage>
        <taxon>Bacteria</taxon>
        <taxon>Bacillati</taxon>
        <taxon>Actinomycetota</taxon>
        <taxon>Actinomycetes</taxon>
        <taxon>Micromonosporales</taxon>
        <taxon>Micromonosporaceae</taxon>
        <taxon>Micromonospora</taxon>
    </lineage>
</organism>
<proteinExistence type="predicted"/>
<evidence type="ECO:0000313" key="1">
    <source>
        <dbReference type="EMBL" id="TCB97574.1"/>
    </source>
</evidence>